<organism evidence="1 2">
    <name type="scientific">Pistacia integerrima</name>
    <dbReference type="NCBI Taxonomy" id="434235"/>
    <lineage>
        <taxon>Eukaryota</taxon>
        <taxon>Viridiplantae</taxon>
        <taxon>Streptophyta</taxon>
        <taxon>Embryophyta</taxon>
        <taxon>Tracheophyta</taxon>
        <taxon>Spermatophyta</taxon>
        <taxon>Magnoliopsida</taxon>
        <taxon>eudicotyledons</taxon>
        <taxon>Gunneridae</taxon>
        <taxon>Pentapetalae</taxon>
        <taxon>rosids</taxon>
        <taxon>malvids</taxon>
        <taxon>Sapindales</taxon>
        <taxon>Anacardiaceae</taxon>
        <taxon>Pistacia</taxon>
    </lineage>
</organism>
<dbReference type="Proteomes" id="UP001163603">
    <property type="component" value="Chromosome 12"/>
</dbReference>
<evidence type="ECO:0000313" key="1">
    <source>
        <dbReference type="EMBL" id="KAJ0017430.1"/>
    </source>
</evidence>
<name>A0ACC0XIW1_9ROSI</name>
<dbReference type="EMBL" id="CM047747">
    <property type="protein sequence ID" value="KAJ0017430.1"/>
    <property type="molecule type" value="Genomic_DNA"/>
</dbReference>
<proteinExistence type="predicted"/>
<gene>
    <name evidence="1" type="ORF">Pint_11325</name>
</gene>
<keyword evidence="2" id="KW-1185">Reference proteome</keyword>
<sequence length="91" mass="10513">MKAEAYCCQFKFCFLCCCLPYRFQRRCCYYSCGDDDGESPKPNKKSRISVNDDVKACYSATAKMKLKFPMPQEKKSKAKNQECSISIKMNC</sequence>
<accession>A0ACC0XIW1</accession>
<protein>
    <submittedName>
        <fullName evidence="1">Uncharacterized protein</fullName>
    </submittedName>
</protein>
<comment type="caution">
    <text evidence="1">The sequence shown here is derived from an EMBL/GenBank/DDBJ whole genome shotgun (WGS) entry which is preliminary data.</text>
</comment>
<evidence type="ECO:0000313" key="2">
    <source>
        <dbReference type="Proteomes" id="UP001163603"/>
    </source>
</evidence>
<reference evidence="2" key="1">
    <citation type="journal article" date="2023" name="G3 (Bethesda)">
        <title>Genome assembly and association tests identify interacting loci associated with vigor, precocity, and sex in interspecific pistachio rootstocks.</title>
        <authorList>
            <person name="Palmer W."/>
            <person name="Jacygrad E."/>
            <person name="Sagayaradj S."/>
            <person name="Cavanaugh K."/>
            <person name="Han R."/>
            <person name="Bertier L."/>
            <person name="Beede B."/>
            <person name="Kafkas S."/>
            <person name="Golino D."/>
            <person name="Preece J."/>
            <person name="Michelmore R."/>
        </authorList>
    </citation>
    <scope>NUCLEOTIDE SEQUENCE [LARGE SCALE GENOMIC DNA]</scope>
</reference>